<dbReference type="SUPFAM" id="SSF53756">
    <property type="entry name" value="UDP-Glycosyltransferase/glycogen phosphorylase"/>
    <property type="match status" value="1"/>
</dbReference>
<dbReference type="PANTHER" id="PTHR47779:SF1">
    <property type="entry name" value="SYNTHASE (CCG-9), PUTATIVE (AFU_ORTHOLOGUE AFUA_3G12100)-RELATED"/>
    <property type="match status" value="1"/>
</dbReference>
<dbReference type="GO" id="GO:0016757">
    <property type="term" value="F:glycosyltransferase activity"/>
    <property type="evidence" value="ECO:0007669"/>
    <property type="project" value="UniProtKB-KW"/>
</dbReference>
<dbReference type="PANTHER" id="PTHR47779">
    <property type="entry name" value="SYNTHASE (CCG-9), PUTATIVE (AFU_ORTHOLOGUE AFUA_3G12100)-RELATED"/>
    <property type="match status" value="1"/>
</dbReference>
<name>A0A1F5NTY2_9BACT</name>
<reference evidence="9 10" key="1">
    <citation type="journal article" date="2016" name="Nat. Commun.">
        <title>Thousands of microbial genomes shed light on interconnected biogeochemical processes in an aquifer system.</title>
        <authorList>
            <person name="Anantharaman K."/>
            <person name="Brown C.T."/>
            <person name="Hug L.A."/>
            <person name="Sharon I."/>
            <person name="Castelle C.J."/>
            <person name="Probst A.J."/>
            <person name="Thomas B.C."/>
            <person name="Singh A."/>
            <person name="Wilkins M.J."/>
            <person name="Karaoz U."/>
            <person name="Brodie E.L."/>
            <person name="Williams K.H."/>
            <person name="Hubbard S.S."/>
            <person name="Banfield J.F."/>
        </authorList>
    </citation>
    <scope>NUCLEOTIDE SEQUENCE [LARGE SCALE GENOMIC DNA]</scope>
</reference>
<keyword evidence="4" id="KW-0328">Glycosyltransferase</keyword>
<keyword evidence="6" id="KW-0119">Carbohydrate metabolism</keyword>
<evidence type="ECO:0000256" key="1">
    <source>
        <dbReference type="ARBA" id="ARBA00009481"/>
    </source>
</evidence>
<sequence>MIELIQCKTDIGRKLESYKDFLPVDYRSCFKHGRILKGKKIMHVNATHKGGGVAELLATQISLERSMGIDSRWFVMDAPDTFFRVTKKIHNMTQGLPGRLTMKEALTYLDTNQELSLPFLQILNTVKPDLVVIHDPQPMPLVKYVPAGIKTILRLHIDFSEPNPRITKFLTPFLSNYSRIIISSKNYIPELPKNVQKRTTVIMPGIDPLSEKNRPMAREKARIITKQLGIDPDRPIVLQVSRFDPWKDPLGVIEAYSMAKLEIQNLQLVLAGIIQAKDDPGARLILEKVKKRAGTDPDIFLFWDQSQINSNSVDCFVSAILTASTVVIQKSIKEGFGLTITEAMWKGKPVIGGNASGVRLQIINNRNGMIVSNTLMAAKAIIKLVRNPKLRNKLGKAARLSVQKRFLQPKYLLENLKVYKQVL</sequence>
<evidence type="ECO:0000313" key="10">
    <source>
        <dbReference type="Proteomes" id="UP000178892"/>
    </source>
</evidence>
<dbReference type="AlphaFoldDB" id="A0A1F5NTY2"/>
<dbReference type="GO" id="GO:0006006">
    <property type="term" value="P:glucose metabolic process"/>
    <property type="evidence" value="ECO:0007669"/>
    <property type="project" value="UniProtKB-KW"/>
</dbReference>
<keyword evidence="3" id="KW-0313">Glucose metabolism</keyword>
<dbReference type="EMBL" id="MFEL01000012">
    <property type="protein sequence ID" value="OGE81002.1"/>
    <property type="molecule type" value="Genomic_DNA"/>
</dbReference>
<dbReference type="STRING" id="1817825.A2720_03790"/>
<evidence type="ECO:0000256" key="4">
    <source>
        <dbReference type="ARBA" id="ARBA00022676"/>
    </source>
</evidence>
<feature type="domain" description="Glycosyl transferase family 1" evidence="7">
    <location>
        <begin position="224"/>
        <end position="399"/>
    </location>
</feature>
<evidence type="ECO:0000259" key="7">
    <source>
        <dbReference type="Pfam" id="PF00534"/>
    </source>
</evidence>
<accession>A0A1F5NTY2</accession>
<comment type="similarity">
    <text evidence="1">Belongs to the glycosyltransferase group 1 family. Glycosyltransferase 4 subfamily.</text>
</comment>
<comment type="caution">
    <text evidence="9">The sequence shown here is derived from an EMBL/GenBank/DDBJ whole genome shotgun (WGS) entry which is preliminary data.</text>
</comment>
<evidence type="ECO:0000259" key="8">
    <source>
        <dbReference type="Pfam" id="PF21269"/>
    </source>
</evidence>
<dbReference type="InterPro" id="IPR049438">
    <property type="entry name" value="TreT_GT1"/>
</dbReference>
<evidence type="ECO:0000313" key="9">
    <source>
        <dbReference type="EMBL" id="OGE81002.1"/>
    </source>
</evidence>
<dbReference type="Proteomes" id="UP000178892">
    <property type="component" value="Unassembled WGS sequence"/>
</dbReference>
<evidence type="ECO:0000256" key="6">
    <source>
        <dbReference type="ARBA" id="ARBA00023277"/>
    </source>
</evidence>
<protein>
    <submittedName>
        <fullName evidence="9">Uncharacterized protein</fullName>
    </submittedName>
</protein>
<dbReference type="InterPro" id="IPR001296">
    <property type="entry name" value="Glyco_trans_1"/>
</dbReference>
<dbReference type="Pfam" id="PF00534">
    <property type="entry name" value="Glycos_transf_1"/>
    <property type="match status" value="1"/>
</dbReference>
<organism evidence="9 10">
    <name type="scientific">Candidatus Doudnabacteria bacterium RIFCSPHIGHO2_01_FULL_46_24</name>
    <dbReference type="NCBI Taxonomy" id="1817825"/>
    <lineage>
        <taxon>Bacteria</taxon>
        <taxon>Candidatus Doudnaibacteriota</taxon>
    </lineage>
</organism>
<dbReference type="Gene3D" id="3.40.50.2000">
    <property type="entry name" value="Glycogen Phosphorylase B"/>
    <property type="match status" value="2"/>
</dbReference>
<dbReference type="Pfam" id="PF21269">
    <property type="entry name" value="TreT_GT1"/>
    <property type="match status" value="1"/>
</dbReference>
<proteinExistence type="inferred from homology"/>
<keyword evidence="5" id="KW-0808">Transferase</keyword>
<gene>
    <name evidence="9" type="ORF">A2720_03790</name>
</gene>
<evidence type="ECO:0000256" key="3">
    <source>
        <dbReference type="ARBA" id="ARBA00022526"/>
    </source>
</evidence>
<evidence type="ECO:0000256" key="2">
    <source>
        <dbReference type="ARBA" id="ARBA00011738"/>
    </source>
</evidence>
<feature type="domain" description="Trehalose synthase N-terminal" evidence="8">
    <location>
        <begin position="43"/>
        <end position="188"/>
    </location>
</feature>
<comment type="subunit">
    <text evidence="2">Homodimer.</text>
</comment>
<dbReference type="InterPro" id="IPR052078">
    <property type="entry name" value="Trehalose_Metab_GTase"/>
</dbReference>
<evidence type="ECO:0000256" key="5">
    <source>
        <dbReference type="ARBA" id="ARBA00022679"/>
    </source>
</evidence>